<dbReference type="SUPFAM" id="SSF48256">
    <property type="entry name" value="Citrate synthase"/>
    <property type="match status" value="1"/>
</dbReference>
<dbReference type="Gene3D" id="1.10.580.10">
    <property type="entry name" value="Citrate Synthase, domain 1"/>
    <property type="match status" value="1"/>
</dbReference>
<dbReference type="Gene3D" id="3.40.50.720">
    <property type="entry name" value="NAD(P)-binding Rossmann-like Domain"/>
    <property type="match status" value="1"/>
</dbReference>
<evidence type="ECO:0000256" key="9">
    <source>
        <dbReference type="ARBA" id="ARBA00022842"/>
    </source>
</evidence>
<dbReference type="GO" id="GO:0003878">
    <property type="term" value="F:ATP citrate synthase activity"/>
    <property type="evidence" value="ECO:0007669"/>
    <property type="project" value="TreeGrafter"/>
</dbReference>
<dbReference type="UniPathway" id="UPA00223"/>
<keyword evidence="7" id="KW-0547">Nucleotide-binding</keyword>
<dbReference type="PROSITE" id="PS01217">
    <property type="entry name" value="SUCCINYL_COA_LIG_3"/>
    <property type="match status" value="1"/>
</dbReference>
<dbReference type="GO" id="GO:0005829">
    <property type="term" value="C:cytosol"/>
    <property type="evidence" value="ECO:0007669"/>
    <property type="project" value="TreeGrafter"/>
</dbReference>
<keyword evidence="10" id="KW-0443">Lipid metabolism</keyword>
<evidence type="ECO:0000256" key="2">
    <source>
        <dbReference type="ARBA" id="ARBA00005163"/>
    </source>
</evidence>
<keyword evidence="5" id="KW-0808">Transferase</keyword>
<dbReference type="STRING" id="1817892.AUK40_05645"/>
<keyword evidence="4" id="KW-0444">Lipid biosynthesis</keyword>
<evidence type="ECO:0000256" key="1">
    <source>
        <dbReference type="ARBA" id="ARBA00004496"/>
    </source>
</evidence>
<dbReference type="InterPro" id="IPR016102">
    <property type="entry name" value="Succinyl-CoA_synth-like"/>
</dbReference>
<dbReference type="Pfam" id="PF00285">
    <property type="entry name" value="Citrate_synt"/>
    <property type="match status" value="1"/>
</dbReference>
<keyword evidence="3" id="KW-0963">Cytoplasm</keyword>
<dbReference type="InterPro" id="IPR016143">
    <property type="entry name" value="Citrate_synth-like_sm_a-sub"/>
</dbReference>
<dbReference type="GO" id="GO:0006633">
    <property type="term" value="P:fatty acid biosynthetic process"/>
    <property type="evidence" value="ECO:0007669"/>
    <property type="project" value="TreeGrafter"/>
</dbReference>
<gene>
    <name evidence="12" type="ORF">AUK40_05645</name>
</gene>
<dbReference type="CDD" id="cd06100">
    <property type="entry name" value="CCL_ACL-C"/>
    <property type="match status" value="1"/>
</dbReference>
<comment type="pathway">
    <text evidence="2">Carbohydrate metabolism; tricarboxylic acid cycle.</text>
</comment>
<dbReference type="PANTHER" id="PTHR23118:SF42">
    <property type="entry name" value="ATP-CITRATE SYNTHASE"/>
    <property type="match status" value="1"/>
</dbReference>
<dbReference type="Pfam" id="PF00549">
    <property type="entry name" value="Ligase_CoA"/>
    <property type="match status" value="1"/>
</dbReference>
<keyword evidence="9" id="KW-0460">Magnesium</keyword>
<dbReference type="AlphaFoldDB" id="A0A1J5IN49"/>
<dbReference type="SUPFAM" id="SSF51735">
    <property type="entry name" value="NAD(P)-binding Rossmann-fold domains"/>
    <property type="match status" value="1"/>
</dbReference>
<evidence type="ECO:0000313" key="12">
    <source>
        <dbReference type="EMBL" id="OIP95818.1"/>
    </source>
</evidence>
<dbReference type="PANTHER" id="PTHR23118">
    <property type="entry name" value="ATP-CITRATE SYNTHASE"/>
    <property type="match status" value="1"/>
</dbReference>
<dbReference type="GO" id="GO:0006085">
    <property type="term" value="P:acetyl-CoA biosynthetic process"/>
    <property type="evidence" value="ECO:0007669"/>
    <property type="project" value="TreeGrafter"/>
</dbReference>
<comment type="subcellular location">
    <subcellularLocation>
        <location evidence="1">Cytoplasm</location>
    </subcellularLocation>
</comment>
<dbReference type="InterPro" id="IPR036969">
    <property type="entry name" value="Citrate_synthase_sf"/>
</dbReference>
<dbReference type="Gene3D" id="1.10.230.10">
    <property type="entry name" value="Cytochrome P450-Terp, domain 2"/>
    <property type="match status" value="1"/>
</dbReference>
<evidence type="ECO:0000256" key="7">
    <source>
        <dbReference type="ARBA" id="ARBA00022741"/>
    </source>
</evidence>
<dbReference type="PROSITE" id="PS00399">
    <property type="entry name" value="SUCCINYL_COA_LIG_2"/>
    <property type="match status" value="1"/>
</dbReference>
<reference evidence="12 13" key="1">
    <citation type="journal article" date="2016" name="Environ. Microbiol.">
        <title>Genomic resolution of a cold subsurface aquifer community provides metabolic insights for novel microbes adapted to high CO concentrations.</title>
        <authorList>
            <person name="Probst A.J."/>
            <person name="Castelle C.J."/>
            <person name="Singh A."/>
            <person name="Brown C.T."/>
            <person name="Anantharaman K."/>
            <person name="Sharon I."/>
            <person name="Hug L.A."/>
            <person name="Burstein D."/>
            <person name="Emerson J.B."/>
            <person name="Thomas B.C."/>
            <person name="Banfield J.F."/>
        </authorList>
    </citation>
    <scope>NUCLEOTIDE SEQUENCE [LARGE SCALE GENOMIC DNA]</scope>
    <source>
        <strain evidence="12">CG2_30_54_11</strain>
    </source>
</reference>
<dbReference type="EMBL" id="MNZT01000101">
    <property type="protein sequence ID" value="OIP95818.1"/>
    <property type="molecule type" value="Genomic_DNA"/>
</dbReference>
<evidence type="ECO:0000256" key="6">
    <source>
        <dbReference type="ARBA" id="ARBA00022723"/>
    </source>
</evidence>
<dbReference type="InterPro" id="IPR002020">
    <property type="entry name" value="Citrate_synthase"/>
</dbReference>
<dbReference type="Gene3D" id="3.40.50.261">
    <property type="entry name" value="Succinyl-CoA synthetase domains"/>
    <property type="match status" value="1"/>
</dbReference>
<dbReference type="FunFam" id="3.40.50.261:FF:000003">
    <property type="entry name" value="ATP-citrate synthase subunit"/>
    <property type="match status" value="1"/>
</dbReference>
<sequence length="609" mass="65994">MIRPDYLLFDRTSQAIINNFPKKAVQRMLDFDHVAGRELPSVACIVYPSSVGLEKFFFGSAEILIPVVKTIAEATDQFPDADVFIDFASYRSAYYSAREALENEHIRTVVIIAEGIAERRTRELIKLAHDRDKWLIGPSTVGGVSAGAFRIGDSGGAMECMIASQLHRPGHVGLVTKSGGLSSECYNLIANHTDGIFEGIAIGGDLYPGSSFADHLSRMNRNPEIKMLVCLGEVGGSGEYEIIEAIKDGRITKPVVAWVTGSCASLFTTEVQFGHAGAKSGVESESSQAKNAAMKAAGVIVPHSFDDFGDRIKEVFDELKAEGNIPDVVDIAPHELPEEFAKMTKAGKVRRASSIVCTISDDRGEEATYNKIPISQFVSESKGIGSVIGHLWFKKELPAEISGFIEKVLVLTADHGPAVSGAHNAIVTARAGKDLISSLVSGLLTIGPRFGGALDEAAQYFADALDRGISPEVFIKEMKDKGIPIPGIGHRIKSTKNPDTRVTLVKEYAAKHFKKTPTLNYALQVEQLTTAKKSNLILNVDGVIAACFVDILRYSGVFTPAEANEYIEIGILNGLFALGRSIGLIGHILDQKRLKQGLYRHAWDDIAYI</sequence>
<protein>
    <submittedName>
        <fullName evidence="12">ATP citrate synthase</fullName>
    </submittedName>
</protein>
<keyword evidence="6" id="KW-0479">Metal-binding</keyword>
<dbReference type="InterPro" id="IPR036291">
    <property type="entry name" value="NAD(P)-bd_dom_sf"/>
</dbReference>
<evidence type="ECO:0000256" key="4">
    <source>
        <dbReference type="ARBA" id="ARBA00022516"/>
    </source>
</evidence>
<dbReference type="GO" id="GO:0005524">
    <property type="term" value="F:ATP binding"/>
    <property type="evidence" value="ECO:0007669"/>
    <property type="project" value="UniProtKB-KW"/>
</dbReference>
<dbReference type="GO" id="GO:0006099">
    <property type="term" value="P:tricarboxylic acid cycle"/>
    <property type="evidence" value="ECO:0007669"/>
    <property type="project" value="UniProtKB-UniPathway"/>
</dbReference>
<organism evidence="12 13">
    <name type="scientific">Candidatus Wirthbacteria bacterium CG2_30_54_11</name>
    <dbReference type="NCBI Taxonomy" id="1817892"/>
    <lineage>
        <taxon>Bacteria</taxon>
        <taxon>Candidatus Wirthbacteria</taxon>
    </lineage>
</organism>
<evidence type="ECO:0000256" key="10">
    <source>
        <dbReference type="ARBA" id="ARBA00023098"/>
    </source>
</evidence>
<name>A0A1J5IN49_9BACT</name>
<dbReference type="InterPro" id="IPR016142">
    <property type="entry name" value="Citrate_synth-like_lrg_a-sub"/>
</dbReference>
<accession>A0A1J5IN49</accession>
<feature type="domain" description="ATP-citrate synthase/succinyl-CoA ligase C-terminal" evidence="11">
    <location>
        <begin position="176"/>
        <end position="298"/>
    </location>
</feature>
<evidence type="ECO:0000313" key="13">
    <source>
        <dbReference type="Proteomes" id="UP000183245"/>
    </source>
</evidence>
<comment type="caution">
    <text evidence="12">The sequence shown here is derived from an EMBL/GenBank/DDBJ whole genome shotgun (WGS) entry which is preliminary data.</text>
</comment>
<evidence type="ECO:0000256" key="5">
    <source>
        <dbReference type="ARBA" id="ARBA00022679"/>
    </source>
</evidence>
<evidence type="ECO:0000259" key="11">
    <source>
        <dbReference type="Pfam" id="PF00549"/>
    </source>
</evidence>
<dbReference type="GO" id="GO:0046872">
    <property type="term" value="F:metal ion binding"/>
    <property type="evidence" value="ECO:0007669"/>
    <property type="project" value="UniProtKB-KW"/>
</dbReference>
<dbReference type="InterPro" id="IPR005811">
    <property type="entry name" value="SUCC_ACL_C"/>
</dbReference>
<dbReference type="Proteomes" id="UP000183245">
    <property type="component" value="Unassembled WGS sequence"/>
</dbReference>
<evidence type="ECO:0000256" key="8">
    <source>
        <dbReference type="ARBA" id="ARBA00022840"/>
    </source>
</evidence>
<evidence type="ECO:0000256" key="3">
    <source>
        <dbReference type="ARBA" id="ARBA00022490"/>
    </source>
</evidence>
<dbReference type="InterPro" id="IPR017440">
    <property type="entry name" value="Cit_synth/succinyl-CoA_lig_AS"/>
</dbReference>
<proteinExistence type="predicted"/>
<dbReference type="InterPro" id="IPR017866">
    <property type="entry name" value="Succ-CoA_synthase_bsu_CS"/>
</dbReference>
<keyword evidence="8" id="KW-0067">ATP-binding</keyword>